<comment type="caution">
    <text evidence="6">The sequence shown here is derived from an EMBL/GenBank/DDBJ whole genome shotgun (WGS) entry which is preliminary data.</text>
</comment>
<feature type="region of interest" description="Disordered" evidence="4">
    <location>
        <begin position="264"/>
        <end position="284"/>
    </location>
</feature>
<dbReference type="InterPro" id="IPR003653">
    <property type="entry name" value="Peptidase_C48_C"/>
</dbReference>
<feature type="domain" description="Ubiquitin-like protease family profile" evidence="5">
    <location>
        <begin position="373"/>
        <end position="573"/>
    </location>
</feature>
<evidence type="ECO:0000256" key="2">
    <source>
        <dbReference type="ARBA" id="ARBA00022670"/>
    </source>
</evidence>
<evidence type="ECO:0000259" key="5">
    <source>
        <dbReference type="PROSITE" id="PS50600"/>
    </source>
</evidence>
<evidence type="ECO:0000256" key="1">
    <source>
        <dbReference type="ARBA" id="ARBA00005234"/>
    </source>
</evidence>
<dbReference type="AlphaFoldDB" id="A0AA88E741"/>
<keyword evidence="2" id="KW-0645">Protease</keyword>
<protein>
    <recommendedName>
        <fullName evidence="5">Ubiquitin-like protease family profile domain-containing protein</fullName>
    </recommendedName>
</protein>
<dbReference type="PANTHER" id="PTHR48449:SF1">
    <property type="entry name" value="DUF1985 DOMAIN-CONTAINING PROTEIN"/>
    <property type="match status" value="1"/>
</dbReference>
<evidence type="ECO:0000256" key="3">
    <source>
        <dbReference type="ARBA" id="ARBA00022801"/>
    </source>
</evidence>
<accession>A0AA88E741</accession>
<dbReference type="Proteomes" id="UP001187192">
    <property type="component" value="Unassembled WGS sequence"/>
</dbReference>
<dbReference type="PANTHER" id="PTHR48449">
    <property type="entry name" value="DUF1985 DOMAIN-CONTAINING PROTEIN"/>
    <property type="match status" value="1"/>
</dbReference>
<evidence type="ECO:0000313" key="6">
    <source>
        <dbReference type="EMBL" id="GMN69282.1"/>
    </source>
</evidence>
<keyword evidence="7" id="KW-1185">Reference proteome</keyword>
<keyword evidence="3" id="KW-0378">Hydrolase</keyword>
<dbReference type="SUPFAM" id="SSF54001">
    <property type="entry name" value="Cysteine proteinases"/>
    <property type="match status" value="1"/>
</dbReference>
<dbReference type="GO" id="GO:0006508">
    <property type="term" value="P:proteolysis"/>
    <property type="evidence" value="ECO:0007669"/>
    <property type="project" value="UniProtKB-KW"/>
</dbReference>
<dbReference type="Gene3D" id="3.40.395.10">
    <property type="entry name" value="Adenoviral Proteinase, Chain A"/>
    <property type="match status" value="1"/>
</dbReference>
<proteinExistence type="inferred from homology"/>
<dbReference type="Pfam" id="PF02902">
    <property type="entry name" value="Peptidase_C48"/>
    <property type="match status" value="1"/>
</dbReference>
<sequence length="622" mass="70808">MVSDAGLKRKQGEMDVKDSKKLISALEDKISKSEEAFHNIVMRLTDHSGMSDALCFELGEDLGRFSINELCLITGLKCVGSTHLPVMSNSKFDNDDDAVKLSLLYIIFCIPLSNASSVKIDPKFFVMADNLDAFNDFPWGMLSWEATRTAIYTTSIASKFTTKYDQAIPRMMSWTTADNVMFDDIFAAFTTLKCFALMPTEEELKNPWVARLYSKKPKAVPQLPPPKSYVPRPSTNTKFEWRDFQKEIRGQVASLNNKLEDLKKEQKTSNLAEGSQNTTSPDIGAVTDMGVQAAMEFLTADKIPKKKRARLSRLGQRLSSRMTEVGSPSKAPSKLIYALPPGLADEPPKETLDEFREWINKGVLKRTPLGKWPPRNNAKHETLDKPHDLGFMVHIGVAFYYLRKKIKQFPELEQRKVTTVDTFFSSKVRSLWHVYQSSPDKFDWGSCESILKIMLGVCVQSGSSWFEVNTLLIPIHLADLKHWALVKLDLTSWTIEVYDSLQHEGPHNSKVREGVECISMFIPLLAERLSLFDFKPREPPESYPIPVTIMKDIPQQANGGDCGMLTIKYAECLIEGRDVRYWVIHGRIQLFREWLTCYFCSHAKRKIKQNYKSDDDVDMDFA</sequence>
<dbReference type="InterPro" id="IPR038765">
    <property type="entry name" value="Papain-like_cys_pep_sf"/>
</dbReference>
<dbReference type="GO" id="GO:0008234">
    <property type="term" value="F:cysteine-type peptidase activity"/>
    <property type="evidence" value="ECO:0007669"/>
    <property type="project" value="InterPro"/>
</dbReference>
<dbReference type="EMBL" id="BTGU01000810">
    <property type="protein sequence ID" value="GMN69282.1"/>
    <property type="molecule type" value="Genomic_DNA"/>
</dbReference>
<feature type="compositionally biased region" description="Polar residues" evidence="4">
    <location>
        <begin position="268"/>
        <end position="281"/>
    </location>
</feature>
<organism evidence="6 7">
    <name type="scientific">Ficus carica</name>
    <name type="common">Common fig</name>
    <dbReference type="NCBI Taxonomy" id="3494"/>
    <lineage>
        <taxon>Eukaryota</taxon>
        <taxon>Viridiplantae</taxon>
        <taxon>Streptophyta</taxon>
        <taxon>Embryophyta</taxon>
        <taxon>Tracheophyta</taxon>
        <taxon>Spermatophyta</taxon>
        <taxon>Magnoliopsida</taxon>
        <taxon>eudicotyledons</taxon>
        <taxon>Gunneridae</taxon>
        <taxon>Pentapetalae</taxon>
        <taxon>rosids</taxon>
        <taxon>fabids</taxon>
        <taxon>Rosales</taxon>
        <taxon>Moraceae</taxon>
        <taxon>Ficeae</taxon>
        <taxon>Ficus</taxon>
    </lineage>
</organism>
<reference evidence="6" key="1">
    <citation type="submission" date="2023-07" db="EMBL/GenBank/DDBJ databases">
        <title>draft genome sequence of fig (Ficus carica).</title>
        <authorList>
            <person name="Takahashi T."/>
            <person name="Nishimura K."/>
        </authorList>
    </citation>
    <scope>NUCLEOTIDE SEQUENCE</scope>
</reference>
<comment type="similarity">
    <text evidence="1">Belongs to the peptidase C48 family.</text>
</comment>
<dbReference type="PROSITE" id="PS50600">
    <property type="entry name" value="ULP_PROTEASE"/>
    <property type="match status" value="1"/>
</dbReference>
<evidence type="ECO:0000256" key="4">
    <source>
        <dbReference type="SAM" id="MobiDB-lite"/>
    </source>
</evidence>
<evidence type="ECO:0000313" key="7">
    <source>
        <dbReference type="Proteomes" id="UP001187192"/>
    </source>
</evidence>
<gene>
    <name evidence="6" type="ORF">TIFTF001_038329</name>
</gene>
<name>A0AA88E741_FICCA</name>